<feature type="non-terminal residue" evidence="13">
    <location>
        <position position="373"/>
    </location>
</feature>
<gene>
    <name evidence="13" type="ORF">L9F63_020543</name>
</gene>
<dbReference type="FunFam" id="3.40.640.10:FF:000083">
    <property type="entry name" value="Selenocysteine lyase"/>
    <property type="match status" value="1"/>
</dbReference>
<reference evidence="13" key="1">
    <citation type="journal article" date="2023" name="IScience">
        <title>Live-bearing cockroach genome reveals convergent evolutionary mechanisms linked to viviparity in insects and beyond.</title>
        <authorList>
            <person name="Fouks B."/>
            <person name="Harrison M.C."/>
            <person name="Mikhailova A.A."/>
            <person name="Marchal E."/>
            <person name="English S."/>
            <person name="Carruthers M."/>
            <person name="Jennings E.C."/>
            <person name="Chiamaka E.L."/>
            <person name="Frigard R.A."/>
            <person name="Pippel M."/>
            <person name="Attardo G.M."/>
            <person name="Benoit J.B."/>
            <person name="Bornberg-Bauer E."/>
            <person name="Tobe S.S."/>
        </authorList>
    </citation>
    <scope>NUCLEOTIDE SEQUENCE</scope>
    <source>
        <strain evidence="13">Stay&amp;Tobe</strain>
    </source>
</reference>
<evidence type="ECO:0000256" key="8">
    <source>
        <dbReference type="ARBA" id="ARBA00023239"/>
    </source>
</evidence>
<dbReference type="Gene3D" id="3.90.1150.10">
    <property type="entry name" value="Aspartate Aminotransferase, domain 1"/>
    <property type="match status" value="1"/>
</dbReference>
<comment type="function">
    <text evidence="9">Catalyzes the decomposition of L-selenocysteine to L-alanine and elemental selenium.</text>
</comment>
<comment type="caution">
    <text evidence="13">The sequence shown here is derived from an EMBL/GenBank/DDBJ whole genome shotgun (WGS) entry which is preliminary data.</text>
</comment>
<sequence length="373" mass="41427">MPIYLDYNATTPLEPTVIESITKSLSENWANPSSGYASGVAAKKIINEARKNIGLMIGANPEDIIFTSGGTEANNMVIFGILEYYANWLRTIKTEIKDKPHIITTNVEHDAVILPIRHLQKKRNVTIVPVLKTGCVDVQDIISEVRPTTCLITVMLANNETGVIMPIEHIGRSIQQINKQRRANKLIEILYHTDAAQAIGKIEVDTETLQANYITIVGHKFYGPRIGCLYAQGIGSKAPVYPMLFGGGQESGYRPGTENTPMIVGLGEAARLVFRHLTKYSSHMTKIRDYLETKLKETFGNEVVFNCKSDVIRLPNTCNISFRKEGLYGHRVLSRCTNISASIGAACHTNNQPSGSTPTHEEIWRIIYEGHTE</sequence>
<dbReference type="EC" id="4.4.1.16" evidence="10"/>
<dbReference type="Pfam" id="PF00266">
    <property type="entry name" value="Aminotran_5"/>
    <property type="match status" value="1"/>
</dbReference>
<dbReference type="EMBL" id="JASPKZ010007299">
    <property type="protein sequence ID" value="KAJ9585113.1"/>
    <property type="molecule type" value="Genomic_DNA"/>
</dbReference>
<evidence type="ECO:0000256" key="4">
    <source>
        <dbReference type="ARBA" id="ARBA00011738"/>
    </source>
</evidence>
<dbReference type="Proteomes" id="UP001233999">
    <property type="component" value="Unassembled WGS sequence"/>
</dbReference>
<keyword evidence="5" id="KW-0963">Cytoplasm</keyword>
<dbReference type="AlphaFoldDB" id="A0AAD7ZSM7"/>
<evidence type="ECO:0000256" key="10">
    <source>
        <dbReference type="ARBA" id="ARBA00039054"/>
    </source>
</evidence>
<evidence type="ECO:0000256" key="5">
    <source>
        <dbReference type="ARBA" id="ARBA00022490"/>
    </source>
</evidence>
<dbReference type="PANTHER" id="PTHR11601">
    <property type="entry name" value="CYSTEINE DESULFURYLASE FAMILY MEMBER"/>
    <property type="match status" value="1"/>
</dbReference>
<dbReference type="SUPFAM" id="SSF53383">
    <property type="entry name" value="PLP-dependent transferases"/>
    <property type="match status" value="1"/>
</dbReference>
<dbReference type="PIRSF" id="PIRSF005572">
    <property type="entry name" value="NifS"/>
    <property type="match status" value="1"/>
</dbReference>
<protein>
    <recommendedName>
        <fullName evidence="11">Selenocysteine lyase</fullName>
        <ecNumber evidence="10">4.4.1.16</ecNumber>
    </recommendedName>
</protein>
<evidence type="ECO:0000259" key="12">
    <source>
        <dbReference type="Pfam" id="PF00266"/>
    </source>
</evidence>
<evidence type="ECO:0000313" key="14">
    <source>
        <dbReference type="Proteomes" id="UP001233999"/>
    </source>
</evidence>
<keyword evidence="6" id="KW-0808">Transferase</keyword>
<dbReference type="InterPro" id="IPR016454">
    <property type="entry name" value="Cysteine_dSase"/>
</dbReference>
<evidence type="ECO:0000256" key="3">
    <source>
        <dbReference type="ARBA" id="ARBA00009236"/>
    </source>
</evidence>
<dbReference type="Gene3D" id="1.10.260.50">
    <property type="match status" value="1"/>
</dbReference>
<accession>A0AAD7ZSM7</accession>
<evidence type="ECO:0000256" key="9">
    <source>
        <dbReference type="ARBA" id="ARBA00037407"/>
    </source>
</evidence>
<reference evidence="13" key="2">
    <citation type="submission" date="2023-05" db="EMBL/GenBank/DDBJ databases">
        <authorList>
            <person name="Fouks B."/>
        </authorList>
    </citation>
    <scope>NUCLEOTIDE SEQUENCE</scope>
    <source>
        <strain evidence="13">Stay&amp;Tobe</strain>
        <tissue evidence="13">Testes</tissue>
    </source>
</reference>
<name>A0AAD7ZSM7_DIPPU</name>
<evidence type="ECO:0000256" key="11">
    <source>
        <dbReference type="ARBA" id="ARBA00040554"/>
    </source>
</evidence>
<dbReference type="InterPro" id="IPR000192">
    <property type="entry name" value="Aminotrans_V_dom"/>
</dbReference>
<dbReference type="Gene3D" id="3.40.640.10">
    <property type="entry name" value="Type I PLP-dependent aspartate aminotransferase-like (Major domain)"/>
    <property type="match status" value="1"/>
</dbReference>
<evidence type="ECO:0000256" key="7">
    <source>
        <dbReference type="ARBA" id="ARBA00022898"/>
    </source>
</evidence>
<keyword evidence="8" id="KW-0456">Lyase</keyword>
<proteinExistence type="inferred from homology"/>
<comment type="subunit">
    <text evidence="4">Homodimer.</text>
</comment>
<dbReference type="PANTHER" id="PTHR11601:SF62">
    <property type="entry name" value="SELENOCYSTEINE LYASE"/>
    <property type="match status" value="1"/>
</dbReference>
<keyword evidence="7" id="KW-0663">Pyridoxal phosphate</keyword>
<evidence type="ECO:0000256" key="1">
    <source>
        <dbReference type="ARBA" id="ARBA00001933"/>
    </source>
</evidence>
<evidence type="ECO:0000256" key="2">
    <source>
        <dbReference type="ARBA" id="ARBA00004514"/>
    </source>
</evidence>
<comment type="similarity">
    <text evidence="3">Belongs to the class-V pyridoxal-phosphate-dependent aminotransferase family.</text>
</comment>
<comment type="cofactor">
    <cofactor evidence="1">
        <name>pyridoxal 5'-phosphate</name>
        <dbReference type="ChEBI" id="CHEBI:597326"/>
    </cofactor>
</comment>
<dbReference type="GO" id="GO:0009000">
    <property type="term" value="F:selenocysteine lyase activity"/>
    <property type="evidence" value="ECO:0007669"/>
    <property type="project" value="UniProtKB-EC"/>
</dbReference>
<feature type="domain" description="Aminotransferase class V" evidence="12">
    <location>
        <begin position="3"/>
        <end position="353"/>
    </location>
</feature>
<dbReference type="GO" id="GO:0016740">
    <property type="term" value="F:transferase activity"/>
    <property type="evidence" value="ECO:0007669"/>
    <property type="project" value="UniProtKB-KW"/>
</dbReference>
<dbReference type="InterPro" id="IPR015421">
    <property type="entry name" value="PyrdxlP-dep_Trfase_major"/>
</dbReference>
<comment type="subcellular location">
    <subcellularLocation>
        <location evidence="2">Cytoplasm</location>
        <location evidence="2">Cytosol</location>
    </subcellularLocation>
</comment>
<dbReference type="InterPro" id="IPR015422">
    <property type="entry name" value="PyrdxlP-dep_Trfase_small"/>
</dbReference>
<dbReference type="InterPro" id="IPR015424">
    <property type="entry name" value="PyrdxlP-dep_Trfase"/>
</dbReference>
<evidence type="ECO:0000313" key="13">
    <source>
        <dbReference type="EMBL" id="KAJ9585113.1"/>
    </source>
</evidence>
<dbReference type="GO" id="GO:0005829">
    <property type="term" value="C:cytosol"/>
    <property type="evidence" value="ECO:0007669"/>
    <property type="project" value="UniProtKB-SubCell"/>
</dbReference>
<keyword evidence="14" id="KW-1185">Reference proteome</keyword>
<organism evidence="13 14">
    <name type="scientific">Diploptera punctata</name>
    <name type="common">Pacific beetle cockroach</name>
    <dbReference type="NCBI Taxonomy" id="6984"/>
    <lineage>
        <taxon>Eukaryota</taxon>
        <taxon>Metazoa</taxon>
        <taxon>Ecdysozoa</taxon>
        <taxon>Arthropoda</taxon>
        <taxon>Hexapoda</taxon>
        <taxon>Insecta</taxon>
        <taxon>Pterygota</taxon>
        <taxon>Neoptera</taxon>
        <taxon>Polyneoptera</taxon>
        <taxon>Dictyoptera</taxon>
        <taxon>Blattodea</taxon>
        <taxon>Blaberoidea</taxon>
        <taxon>Blaberidae</taxon>
        <taxon>Diplopterinae</taxon>
        <taxon>Diploptera</taxon>
    </lineage>
</organism>
<evidence type="ECO:0000256" key="6">
    <source>
        <dbReference type="ARBA" id="ARBA00022679"/>
    </source>
</evidence>